<evidence type="ECO:0008006" key="4">
    <source>
        <dbReference type="Google" id="ProtNLM"/>
    </source>
</evidence>
<name>A0A9J5VZ63_SOLCO</name>
<reference evidence="2" key="1">
    <citation type="submission" date="2020-09" db="EMBL/GenBank/DDBJ databases">
        <title>De no assembly of potato wild relative species, Solanum commersonii.</title>
        <authorList>
            <person name="Cho K."/>
        </authorList>
    </citation>
    <scope>NUCLEOTIDE SEQUENCE</scope>
    <source>
        <strain evidence="2">LZ3.2</strain>
        <tissue evidence="2">Leaf</tissue>
    </source>
</reference>
<dbReference type="OrthoDB" id="1304701at2759"/>
<gene>
    <name evidence="2" type="ORF">H5410_064546</name>
</gene>
<sequence length="128" mass="14438">MTKTNKAGGGGILRDHQSNLIMAFTMSMIFHLAETHTTLFGLKWCKEKQNRPYYLRNGLKEMAYNLNATVVHCFRKVNTSADSLAKYGAIEDSSMIFTNSSQMPSMTQGNYLNGMTNFRIRSKRKGIG</sequence>
<keyword evidence="1" id="KW-0812">Transmembrane</keyword>
<dbReference type="Proteomes" id="UP000824120">
    <property type="component" value="Unassembled WGS sequence"/>
</dbReference>
<comment type="caution">
    <text evidence="2">The sequence shown here is derived from an EMBL/GenBank/DDBJ whole genome shotgun (WGS) entry which is preliminary data.</text>
</comment>
<keyword evidence="3" id="KW-1185">Reference proteome</keyword>
<accession>A0A9J5VZ63</accession>
<dbReference type="InterPro" id="IPR053151">
    <property type="entry name" value="RNase_H-like"/>
</dbReference>
<evidence type="ECO:0000313" key="3">
    <source>
        <dbReference type="Proteomes" id="UP000824120"/>
    </source>
</evidence>
<dbReference type="PANTHER" id="PTHR47723">
    <property type="entry name" value="OS05G0353850 PROTEIN"/>
    <property type="match status" value="1"/>
</dbReference>
<organism evidence="2 3">
    <name type="scientific">Solanum commersonii</name>
    <name type="common">Commerson's wild potato</name>
    <name type="synonym">Commerson's nightshade</name>
    <dbReference type="NCBI Taxonomy" id="4109"/>
    <lineage>
        <taxon>Eukaryota</taxon>
        <taxon>Viridiplantae</taxon>
        <taxon>Streptophyta</taxon>
        <taxon>Embryophyta</taxon>
        <taxon>Tracheophyta</taxon>
        <taxon>Spermatophyta</taxon>
        <taxon>Magnoliopsida</taxon>
        <taxon>eudicotyledons</taxon>
        <taxon>Gunneridae</taxon>
        <taxon>Pentapetalae</taxon>
        <taxon>asterids</taxon>
        <taxon>lamiids</taxon>
        <taxon>Solanales</taxon>
        <taxon>Solanaceae</taxon>
        <taxon>Solanoideae</taxon>
        <taxon>Solaneae</taxon>
        <taxon>Solanum</taxon>
    </lineage>
</organism>
<evidence type="ECO:0000313" key="2">
    <source>
        <dbReference type="EMBL" id="KAG5568442.1"/>
    </source>
</evidence>
<dbReference type="AlphaFoldDB" id="A0A9J5VZ63"/>
<feature type="transmembrane region" description="Helical" evidence="1">
    <location>
        <begin position="20"/>
        <end position="42"/>
    </location>
</feature>
<keyword evidence="1" id="KW-1133">Transmembrane helix</keyword>
<dbReference type="PANTHER" id="PTHR47723:SF19">
    <property type="entry name" value="POLYNUCLEOTIDYL TRANSFERASE, RIBONUCLEASE H-LIKE SUPERFAMILY PROTEIN"/>
    <property type="match status" value="1"/>
</dbReference>
<keyword evidence="1" id="KW-0472">Membrane</keyword>
<dbReference type="EMBL" id="JACXVP010000119">
    <property type="protein sequence ID" value="KAG5568442.1"/>
    <property type="molecule type" value="Genomic_DNA"/>
</dbReference>
<protein>
    <recommendedName>
        <fullName evidence="4">RNase H type-1 domain-containing protein</fullName>
    </recommendedName>
</protein>
<evidence type="ECO:0000256" key="1">
    <source>
        <dbReference type="SAM" id="Phobius"/>
    </source>
</evidence>
<proteinExistence type="predicted"/>